<dbReference type="GO" id="GO:0006629">
    <property type="term" value="P:lipid metabolic process"/>
    <property type="evidence" value="ECO:0007669"/>
    <property type="project" value="UniProtKB-KW"/>
</dbReference>
<keyword evidence="8" id="KW-1185">Reference proteome</keyword>
<dbReference type="SUPFAM" id="SSF55729">
    <property type="entry name" value="Acyl-CoA N-acyltransferases (Nat)"/>
    <property type="match status" value="1"/>
</dbReference>
<protein>
    <recommendedName>
        <fullName evidence="9">GNAT family N-acetyltransferase</fullName>
    </recommendedName>
</protein>
<evidence type="ECO:0000256" key="3">
    <source>
        <dbReference type="ARBA" id="ARBA00022679"/>
    </source>
</evidence>
<comment type="pathway">
    <text evidence="1">Lipid metabolism.</text>
</comment>
<dbReference type="PANTHER" id="PTHR37323">
    <property type="entry name" value="GCN5-RELATED N-ACETYLTRANSFERASE"/>
    <property type="match status" value="1"/>
</dbReference>
<dbReference type="Proteomes" id="UP000616724">
    <property type="component" value="Unassembled WGS sequence"/>
</dbReference>
<dbReference type="PANTHER" id="PTHR37323:SF1">
    <property type="entry name" value="L-ORNITHINE N(ALPHA)-ACYLTRANSFERASE"/>
    <property type="match status" value="1"/>
</dbReference>
<comment type="caution">
    <text evidence="7">The sequence shown here is derived from an EMBL/GenBank/DDBJ whole genome shotgun (WGS) entry which is preliminary data.</text>
</comment>
<feature type="region of interest" description="Disordered" evidence="6">
    <location>
        <begin position="173"/>
        <end position="230"/>
    </location>
</feature>
<keyword evidence="4" id="KW-0443">Lipid metabolism</keyword>
<dbReference type="GO" id="GO:0016746">
    <property type="term" value="F:acyltransferase activity"/>
    <property type="evidence" value="ECO:0007669"/>
    <property type="project" value="UniProtKB-KW"/>
</dbReference>
<dbReference type="AlphaFoldDB" id="A0A8J3RV02"/>
<evidence type="ECO:0008006" key="9">
    <source>
        <dbReference type="Google" id="ProtNLM"/>
    </source>
</evidence>
<reference evidence="7 8" key="1">
    <citation type="submission" date="2021-01" db="EMBL/GenBank/DDBJ databases">
        <title>Whole genome shotgun sequence of Planobispora longispora NBRC 13918.</title>
        <authorList>
            <person name="Komaki H."/>
            <person name="Tamura T."/>
        </authorList>
    </citation>
    <scope>NUCLEOTIDE SEQUENCE [LARGE SCALE GENOMIC DNA]</scope>
    <source>
        <strain evidence="7 8">NBRC 13918</strain>
    </source>
</reference>
<evidence type="ECO:0000256" key="5">
    <source>
        <dbReference type="ARBA" id="ARBA00023315"/>
    </source>
</evidence>
<name>A0A8J3RV02_9ACTN</name>
<organism evidence="7 8">
    <name type="scientific">Planobispora longispora</name>
    <dbReference type="NCBI Taxonomy" id="28887"/>
    <lineage>
        <taxon>Bacteria</taxon>
        <taxon>Bacillati</taxon>
        <taxon>Actinomycetota</taxon>
        <taxon>Actinomycetes</taxon>
        <taxon>Streptosporangiales</taxon>
        <taxon>Streptosporangiaceae</taxon>
        <taxon>Planobispora</taxon>
    </lineage>
</organism>
<evidence type="ECO:0000256" key="1">
    <source>
        <dbReference type="ARBA" id="ARBA00005189"/>
    </source>
</evidence>
<dbReference type="Gene3D" id="3.40.630.30">
    <property type="match status" value="1"/>
</dbReference>
<gene>
    <name evidence="7" type="ORF">Plo01_68260</name>
</gene>
<evidence type="ECO:0000256" key="6">
    <source>
        <dbReference type="SAM" id="MobiDB-lite"/>
    </source>
</evidence>
<keyword evidence="3" id="KW-0808">Transferase</keyword>
<dbReference type="Pfam" id="PF13444">
    <property type="entry name" value="Acetyltransf_5"/>
    <property type="match status" value="1"/>
</dbReference>
<keyword evidence="2" id="KW-0444">Lipid biosynthesis</keyword>
<evidence type="ECO:0000313" key="7">
    <source>
        <dbReference type="EMBL" id="GIH80397.1"/>
    </source>
</evidence>
<dbReference type="InterPro" id="IPR052351">
    <property type="entry name" value="Ornithine_N-alpha-AT"/>
</dbReference>
<keyword evidence="5" id="KW-0012">Acyltransferase</keyword>
<sequence>MTTIPAERRVARYTVGLARTAAEMRRAQRLRHQIFAEEMGARLDTPVTGLDVDPLDAYCDHLLVRQEDTGEVVGTYRLLAPGRSDRLYADSEFHLGALAGIRRGLVEAGRACVHPDHRDGAVVGLMWAGIARYMVTEGYGWLAGCCSVPTSEAAEIMGQVPLAPPEYRVTPLLPWPVPGHARADRDAGDGGKGNGGKEKGGKGKGGKGKGGEGDGGDARAGTSPSGAGRSGWAGLPPLLRGYLRLGAWVCGPPAHDPEFGVADFFVLLPMSAVNPRYLRHFLGAAT</sequence>
<feature type="compositionally biased region" description="Basic and acidic residues" evidence="6">
    <location>
        <begin position="181"/>
        <end position="201"/>
    </location>
</feature>
<proteinExistence type="predicted"/>
<accession>A0A8J3RV02</accession>
<dbReference type="EMBL" id="BOOH01000058">
    <property type="protein sequence ID" value="GIH80397.1"/>
    <property type="molecule type" value="Genomic_DNA"/>
</dbReference>
<evidence type="ECO:0000256" key="4">
    <source>
        <dbReference type="ARBA" id="ARBA00023098"/>
    </source>
</evidence>
<dbReference type="InterPro" id="IPR016181">
    <property type="entry name" value="Acyl_CoA_acyltransferase"/>
</dbReference>
<evidence type="ECO:0000313" key="8">
    <source>
        <dbReference type="Proteomes" id="UP000616724"/>
    </source>
</evidence>
<dbReference type="RefSeq" id="WP_239317596.1">
    <property type="nucleotide sequence ID" value="NZ_BOOH01000058.1"/>
</dbReference>
<evidence type="ECO:0000256" key="2">
    <source>
        <dbReference type="ARBA" id="ARBA00022516"/>
    </source>
</evidence>